<keyword evidence="3" id="KW-1185">Reference proteome</keyword>
<dbReference type="Proteomes" id="UP000326458">
    <property type="component" value="Unassembled WGS sequence"/>
</dbReference>
<comment type="similarity">
    <text evidence="1">Belongs to the MORF4 family-associated protein family.</text>
</comment>
<protein>
    <submittedName>
        <fullName evidence="2">Uncharacterized protein</fullName>
    </submittedName>
</protein>
<dbReference type="PANTHER" id="PTHR31324">
    <property type="entry name" value="MORF4 FAMILY-ASSOCIATED PROTEIN 1-RELATED"/>
    <property type="match status" value="1"/>
</dbReference>
<organism evidence="2 3">
    <name type="scientific">Muntiacus muntjak</name>
    <name type="common">Barking deer</name>
    <name type="synonym">Indian muntjac</name>
    <dbReference type="NCBI Taxonomy" id="9888"/>
    <lineage>
        <taxon>Eukaryota</taxon>
        <taxon>Metazoa</taxon>
        <taxon>Chordata</taxon>
        <taxon>Craniata</taxon>
        <taxon>Vertebrata</taxon>
        <taxon>Euteleostomi</taxon>
        <taxon>Mammalia</taxon>
        <taxon>Eutheria</taxon>
        <taxon>Laurasiatheria</taxon>
        <taxon>Artiodactyla</taxon>
        <taxon>Ruminantia</taxon>
        <taxon>Pecora</taxon>
        <taxon>Cervidae</taxon>
        <taxon>Muntiacinae</taxon>
        <taxon>Muntiacus</taxon>
    </lineage>
</organism>
<dbReference type="PANTHER" id="PTHR31324:SF2">
    <property type="entry name" value="MORF4 FAMILY-ASSOCIATED PROTEIN 1-LIKE 1"/>
    <property type="match status" value="1"/>
</dbReference>
<name>A0A5N3VIE9_MUNMU</name>
<sequence>MDLNQVEALEEVGVLEPEVDFKQFLLPGISCLREDIKATRSKWWEVDHLLIQMKTQVEASEQGTLNRIRPPYREDDDRVSELCEKATEKGKAVETEAEMSTELVWHMEESDSPGRRVIGSQVMDSGQLVRFG</sequence>
<dbReference type="AlphaFoldDB" id="A0A5N3VIE9"/>
<accession>A0A5N3VIE9</accession>
<evidence type="ECO:0000313" key="2">
    <source>
        <dbReference type="EMBL" id="KAB0348085.1"/>
    </source>
</evidence>
<dbReference type="EMBL" id="VCEA01000002">
    <property type="protein sequence ID" value="KAB0348085.1"/>
    <property type="molecule type" value="Genomic_DNA"/>
</dbReference>
<dbReference type="Pfam" id="PF15155">
    <property type="entry name" value="MRFAP1"/>
    <property type="match status" value="1"/>
</dbReference>
<gene>
    <name evidence="2" type="ORF">FD754_012942</name>
</gene>
<evidence type="ECO:0000256" key="1">
    <source>
        <dbReference type="ARBA" id="ARBA00005515"/>
    </source>
</evidence>
<proteinExistence type="inferred from homology"/>
<comment type="caution">
    <text evidence="2">The sequence shown here is derived from an EMBL/GenBank/DDBJ whole genome shotgun (WGS) entry which is preliminary data.</text>
</comment>
<dbReference type="InterPro" id="IPR029254">
    <property type="entry name" value="MRFAP1"/>
</dbReference>
<evidence type="ECO:0000313" key="3">
    <source>
        <dbReference type="Proteomes" id="UP000326458"/>
    </source>
</evidence>
<reference evidence="2 3" key="1">
    <citation type="submission" date="2019-06" db="EMBL/GenBank/DDBJ databases">
        <title>Discovery of a novel chromosome fission-fusion reversal in muntjac.</title>
        <authorList>
            <person name="Mudd A.B."/>
            <person name="Bredeson J.V."/>
            <person name="Baum R."/>
            <person name="Hockemeyer D."/>
            <person name="Rokhsar D.S."/>
        </authorList>
    </citation>
    <scope>NUCLEOTIDE SEQUENCE [LARGE SCALE GENOMIC DNA]</scope>
    <source>
        <strain evidence="2">UTSW_UCB_Mm</strain>
        <tissue evidence="2">Fibroblast cell line</tissue>
    </source>
</reference>